<dbReference type="EMBL" id="PP517435">
    <property type="protein sequence ID" value="WXI02685.1"/>
    <property type="molecule type" value="mRNA"/>
</dbReference>
<organism evidence="2">
    <name type="scientific">Oncocephalus sp</name>
    <dbReference type="NCBI Taxonomy" id="2944721"/>
    <lineage>
        <taxon>Eukaryota</taxon>
        <taxon>Metazoa</taxon>
        <taxon>Ecdysozoa</taxon>
        <taxon>Arthropoda</taxon>
        <taxon>Hexapoda</taxon>
        <taxon>Insecta</taxon>
        <taxon>Pterygota</taxon>
        <taxon>Neoptera</taxon>
        <taxon>Paraneoptera</taxon>
        <taxon>Hemiptera</taxon>
        <taxon>Heteroptera</taxon>
        <taxon>Panheteroptera</taxon>
        <taxon>Cimicomorpha</taxon>
        <taxon>Reduviidae</taxon>
        <taxon>Stenopodainae</taxon>
        <taxon>Oncocephalus</taxon>
    </lineage>
</organism>
<accession>A0AB38ZEL3</accession>
<reference evidence="2" key="1">
    <citation type="submission" date="2024-03" db="EMBL/GenBank/DDBJ databases">
        <title>Venom adaptation and exaptation during the trophic switch to blood-feeding by kissing bugs (Reduviidae: Triatominae).</title>
        <authorList>
            <person name="Zdenek C.N."/>
            <person name="Cardoso F.C."/>
            <person name="Robinson S.D."/>
            <person name="Mercedes R.S."/>
            <person name="Raidjoe E.R."/>
            <person name="Hernandez-Vargas M.J."/>
            <person name="Jin J."/>
            <person name="Corzo G."/>
            <person name="Vetter I."/>
            <person name="King G.F."/>
            <person name="Fry B.G."/>
            <person name="Walker A."/>
        </authorList>
    </citation>
    <scope>NUCLEOTIDE SEQUENCE</scope>
</reference>
<name>A0AB38ZEL3_9HEMI</name>
<proteinExistence type="evidence at transcript level"/>
<keyword evidence="1" id="KW-0732">Signal</keyword>
<protein>
    <submittedName>
        <fullName evidence="2">Heteropteran venom family 4 protein 1</fullName>
    </submittedName>
</protein>
<dbReference type="AlphaFoldDB" id="A0AB38ZEL3"/>
<feature type="signal peptide" evidence="1">
    <location>
        <begin position="1"/>
        <end position="19"/>
    </location>
</feature>
<evidence type="ECO:0000256" key="1">
    <source>
        <dbReference type="SAM" id="SignalP"/>
    </source>
</evidence>
<feature type="chain" id="PRO_5044327570" evidence="1">
    <location>
        <begin position="20"/>
        <end position="170"/>
    </location>
</feature>
<evidence type="ECO:0000313" key="2">
    <source>
        <dbReference type="EMBL" id="WXI02685.1"/>
    </source>
</evidence>
<sequence length="170" mass="19058">MMYFLRIAVLFSLAVTAFAVVNEMTNCSVKKSKVDYEVHERQCCAKIVGYTACVKAETNLMSWTQGAKPPNHVDSGTLTVTVDGDPIMKMPFSADSSQIFVNKKDCTNNMYFGKVCLKIKRVTPKDWHKGGVGICYLLSIPRHEYVGAKCIYLNFKEFIDISAKDHLIDA</sequence>